<dbReference type="EMBL" id="JAGTUF010000006">
    <property type="protein sequence ID" value="MBR9971811.1"/>
    <property type="molecule type" value="Genomic_DNA"/>
</dbReference>
<evidence type="ECO:0000259" key="1">
    <source>
        <dbReference type="Pfam" id="PF19192"/>
    </source>
</evidence>
<dbReference type="Proteomes" id="UP000680714">
    <property type="component" value="Unassembled WGS sequence"/>
</dbReference>
<protein>
    <recommendedName>
        <fullName evidence="1">Response receiver domain-containing protein</fullName>
    </recommendedName>
</protein>
<name>A0ABS5IBK6_9PROT</name>
<keyword evidence="3" id="KW-1185">Reference proteome</keyword>
<dbReference type="RefSeq" id="WP_211547941.1">
    <property type="nucleotide sequence ID" value="NZ_JAGTUF010000006.1"/>
</dbReference>
<proteinExistence type="predicted"/>
<organism evidence="2 3">
    <name type="scientific">Magnetospirillum sulfuroxidans</name>
    <dbReference type="NCBI Taxonomy" id="611300"/>
    <lineage>
        <taxon>Bacteria</taxon>
        <taxon>Pseudomonadati</taxon>
        <taxon>Pseudomonadota</taxon>
        <taxon>Alphaproteobacteria</taxon>
        <taxon>Rhodospirillales</taxon>
        <taxon>Rhodospirillaceae</taxon>
        <taxon>Magnetospirillum</taxon>
    </lineage>
</organism>
<evidence type="ECO:0000313" key="3">
    <source>
        <dbReference type="Proteomes" id="UP000680714"/>
    </source>
</evidence>
<dbReference type="Pfam" id="PF19192">
    <property type="entry name" value="Response_reg_2"/>
    <property type="match status" value="1"/>
</dbReference>
<feature type="domain" description="Response receiver" evidence="1">
    <location>
        <begin position="20"/>
        <end position="158"/>
    </location>
</feature>
<dbReference type="InterPro" id="IPR043834">
    <property type="entry name" value="REC"/>
</dbReference>
<comment type="caution">
    <text evidence="2">The sequence shown here is derived from an EMBL/GenBank/DDBJ whole genome shotgun (WGS) entry which is preliminary data.</text>
</comment>
<reference evidence="2 3" key="1">
    <citation type="submission" date="2021-04" db="EMBL/GenBank/DDBJ databases">
        <title>Magnetospirillum sulfuroxidans sp. nov., a facultative chemolithoautotrophic sulfur-oxidizing alphaproteobacterium isolated from freshwater sediment and proposals for Paramagetospirillum gen. nov., and Magnetospirillaceae fam. nov.</title>
        <authorList>
            <person name="Koziaeva V."/>
            <person name="Geelhoed J.S."/>
            <person name="Sorokin D.Y."/>
            <person name="Grouzdev D.S."/>
        </authorList>
    </citation>
    <scope>NUCLEOTIDE SEQUENCE [LARGE SCALE GENOMIC DNA]</scope>
    <source>
        <strain evidence="2 3">J10</strain>
    </source>
</reference>
<accession>A0ABS5IBK6</accession>
<gene>
    <name evidence="2" type="ORF">KEC16_08795</name>
</gene>
<sequence length="626" mass="70322">MPEPLSYEEKVVKTFRKTALRTVLMIDDQFPTFSDLAQAACNIDEKVCGLANVDKRFTERQRARRLYEMFRKHDMPCDIENTINDIETKSGVERIRKSDLVVLDYNLDGSTDDNRKSVGLIMRLAETSHFNTVVLYTGAPDLEQVWFDVALFLKGGWKEPDDLLSADALDLWEKLTDEEAVFPEVSNELVKRYLLGEVRAPTPEKDPITAELKVLGVDKNHADAFIEALVHRAVRERLADRVSAASETTRPIAGRSQNESPRWLQAGNCFIAIMGKQAIGADGLPYENDDIIGYLDAALTDWRPNLLQLVISEIQNMLELESLATDEMHLLNPEIQAGLFYYLLQRIEGLPIAEDGAPFTPGIEAIIDRLVDSIRRKISANELVASGAARLLAAELRDKGWPPAAENDRAIFDFASKIAGLETSPDVGETIFKLNSFLNTEDFERGHITTGTIIRVAEKGREGDHWICLSPACDMEDREPSPKTIQFWMKDIFPVRVFVIVRLETKMDHMKVLKRATDGFTIFVENADGKQAFSVFVGGSSQPSYEFLFPAEAGRVILDDAVPYPQFKAFRLGRPATPERFSQDALTEVTFEVVGQVREQYASRFLQVVGQHLSRIGVDYINAPKG</sequence>
<evidence type="ECO:0000313" key="2">
    <source>
        <dbReference type="EMBL" id="MBR9971811.1"/>
    </source>
</evidence>